<dbReference type="FunFam" id="3.30.160.60:FF:000125">
    <property type="entry name" value="Putative zinc finger protein 143"/>
    <property type="match status" value="1"/>
</dbReference>
<dbReference type="EMBL" id="CAVNYO010000419">
    <property type="protein sequence ID" value="CAK5277416.1"/>
    <property type="molecule type" value="Genomic_DNA"/>
</dbReference>
<dbReference type="SMART" id="SM00355">
    <property type="entry name" value="ZnF_C2H2"/>
    <property type="match status" value="4"/>
</dbReference>
<dbReference type="GO" id="GO:0005634">
    <property type="term" value="C:nucleus"/>
    <property type="evidence" value="ECO:0007669"/>
    <property type="project" value="UniProtKB-SubCell"/>
</dbReference>
<keyword evidence="4 7" id="KW-0863">Zinc-finger</keyword>
<feature type="compositionally biased region" description="Polar residues" evidence="8">
    <location>
        <begin position="133"/>
        <end position="146"/>
    </location>
</feature>
<dbReference type="GO" id="GO:0008270">
    <property type="term" value="F:zinc ion binding"/>
    <property type="evidence" value="ECO:0007669"/>
    <property type="project" value="UniProtKB-KW"/>
</dbReference>
<evidence type="ECO:0000313" key="10">
    <source>
        <dbReference type="EMBL" id="CAK5277416.1"/>
    </source>
</evidence>
<evidence type="ECO:0000256" key="8">
    <source>
        <dbReference type="SAM" id="MobiDB-lite"/>
    </source>
</evidence>
<dbReference type="FunFam" id="3.30.160.60:FF:000744">
    <property type="entry name" value="zinc finger E-box-binding homeobox 1"/>
    <property type="match status" value="1"/>
</dbReference>
<proteinExistence type="predicted"/>
<dbReference type="GO" id="GO:0000978">
    <property type="term" value="F:RNA polymerase II cis-regulatory region sequence-specific DNA binding"/>
    <property type="evidence" value="ECO:0007669"/>
    <property type="project" value="UniProtKB-ARBA"/>
</dbReference>
<feature type="domain" description="C2H2-type" evidence="9">
    <location>
        <begin position="357"/>
        <end position="386"/>
    </location>
</feature>
<evidence type="ECO:0000259" key="9">
    <source>
        <dbReference type="PROSITE" id="PS50157"/>
    </source>
</evidence>
<feature type="region of interest" description="Disordered" evidence="8">
    <location>
        <begin position="404"/>
        <end position="439"/>
    </location>
</feature>
<evidence type="ECO:0000256" key="2">
    <source>
        <dbReference type="ARBA" id="ARBA00022723"/>
    </source>
</evidence>
<feature type="domain" description="C2H2-type" evidence="9">
    <location>
        <begin position="387"/>
        <end position="416"/>
    </location>
</feature>
<feature type="compositionally biased region" description="Basic and acidic residues" evidence="8">
    <location>
        <begin position="409"/>
        <end position="421"/>
    </location>
</feature>
<feature type="compositionally biased region" description="Polar residues" evidence="8">
    <location>
        <begin position="493"/>
        <end position="504"/>
    </location>
</feature>
<feature type="domain" description="C2H2-type" evidence="9">
    <location>
        <begin position="327"/>
        <end position="356"/>
    </location>
</feature>
<comment type="caution">
    <text evidence="10">The sequence shown here is derived from an EMBL/GenBank/DDBJ whole genome shotgun (WGS) entry which is preliminary data.</text>
</comment>
<keyword evidence="2" id="KW-0479">Metal-binding</keyword>
<evidence type="ECO:0000256" key="4">
    <source>
        <dbReference type="ARBA" id="ARBA00022771"/>
    </source>
</evidence>
<dbReference type="FunFam" id="3.30.160.60:FF:000072">
    <property type="entry name" value="zinc finger protein 143 isoform X1"/>
    <property type="match status" value="1"/>
</dbReference>
<name>A0AAD2HK47_9AGAR</name>
<dbReference type="SUPFAM" id="SSF57667">
    <property type="entry name" value="beta-beta-alpha zinc fingers"/>
    <property type="match status" value="3"/>
</dbReference>
<dbReference type="PROSITE" id="PS00028">
    <property type="entry name" value="ZINC_FINGER_C2H2_1"/>
    <property type="match status" value="4"/>
</dbReference>
<feature type="compositionally biased region" description="Acidic residues" evidence="8">
    <location>
        <begin position="184"/>
        <end position="198"/>
    </location>
</feature>
<dbReference type="PROSITE" id="PS50157">
    <property type="entry name" value="ZINC_FINGER_C2H2_2"/>
    <property type="match status" value="4"/>
</dbReference>
<dbReference type="PANTHER" id="PTHR23235:SF120">
    <property type="entry name" value="KRUPPEL-LIKE FACTOR 15"/>
    <property type="match status" value="1"/>
</dbReference>
<reference evidence="10" key="1">
    <citation type="submission" date="2023-11" db="EMBL/GenBank/DDBJ databases">
        <authorList>
            <person name="De Vega J J."/>
            <person name="De Vega J J."/>
        </authorList>
    </citation>
    <scope>NUCLEOTIDE SEQUENCE</scope>
</reference>
<dbReference type="InterPro" id="IPR036236">
    <property type="entry name" value="Znf_C2H2_sf"/>
</dbReference>
<feature type="region of interest" description="Disordered" evidence="8">
    <location>
        <begin position="232"/>
        <end position="253"/>
    </location>
</feature>
<evidence type="ECO:0000256" key="1">
    <source>
        <dbReference type="ARBA" id="ARBA00004123"/>
    </source>
</evidence>
<comment type="subcellular location">
    <subcellularLocation>
        <location evidence="1">Nucleus</location>
    </subcellularLocation>
</comment>
<evidence type="ECO:0000256" key="5">
    <source>
        <dbReference type="ARBA" id="ARBA00022833"/>
    </source>
</evidence>
<accession>A0AAD2HK47</accession>
<dbReference type="Gene3D" id="3.30.160.60">
    <property type="entry name" value="Classic Zinc Finger"/>
    <property type="match status" value="4"/>
</dbReference>
<protein>
    <recommendedName>
        <fullName evidence="9">C2H2-type domain-containing protein</fullName>
    </recommendedName>
</protein>
<feature type="region of interest" description="Disordered" evidence="8">
    <location>
        <begin position="487"/>
        <end position="536"/>
    </location>
</feature>
<evidence type="ECO:0000256" key="7">
    <source>
        <dbReference type="PROSITE-ProRule" id="PRU00042"/>
    </source>
</evidence>
<evidence type="ECO:0000313" key="11">
    <source>
        <dbReference type="Proteomes" id="UP001295794"/>
    </source>
</evidence>
<evidence type="ECO:0000256" key="3">
    <source>
        <dbReference type="ARBA" id="ARBA00022737"/>
    </source>
</evidence>
<evidence type="ECO:0000256" key="6">
    <source>
        <dbReference type="ARBA" id="ARBA00023242"/>
    </source>
</evidence>
<feature type="region of interest" description="Disordered" evidence="8">
    <location>
        <begin position="132"/>
        <end position="220"/>
    </location>
</feature>
<keyword evidence="6" id="KW-0539">Nucleus</keyword>
<dbReference type="Pfam" id="PF00096">
    <property type="entry name" value="zf-C2H2"/>
    <property type="match status" value="4"/>
</dbReference>
<gene>
    <name evidence="10" type="ORF">MYCIT1_LOCUS26432</name>
</gene>
<dbReference type="AlphaFoldDB" id="A0AAD2HK47"/>
<sequence length="549" mass="60435">ARSKSGCSLSLLPRCTLAMEHENDSEPVLDLSDVVHDETMADDEADALPSSPMDMLLQRELVTLLNQNASDASAALMRAAAQQRLGSPDREAESSPALSLGLAAALQAAQAQAVKNQRAAAELAACDPEFVHQRSSGMDGNPQKSTRAAPAFHSLTAVEGSSSTLKDRGKRGSRRGGQSTDFMYSDEDDDLDEDSDADEERRPSHPTPRPRSQSLQLPSGFSDVNDILTQLSTHFDPEPDPRPSSPDSSPVVPYIRSHAIPPDVPGPISILLPLNQAAEPQPVASTSALPTRSRELHACDHDQCHKSFSRRSDLVRHMRIHTGERPFPCSHLGCGKTFIQRSALHVHLRVHTGEKPHSCEYPGCGKTFGDSSSLARHRRTHTGKRPYKCEDLACEKTFTRRTTLTQHMKTHDPNWEPDPNRRYNFKSKPRKASEEEDDDLMDSVRTISAFFQSETQQPADMRVSSIGAEIAAAIAHAQSRIYDDDEDEDDSLMQETSIGPNTSGIRGGYHRADGEDGPDEDSDTFPVPLRSRRRGKEADMFPSLLKFKH</sequence>
<dbReference type="InterPro" id="IPR013087">
    <property type="entry name" value="Znf_C2H2_type"/>
</dbReference>
<dbReference type="PANTHER" id="PTHR23235">
    <property type="entry name" value="KRUEPPEL-LIKE TRANSCRIPTION FACTOR"/>
    <property type="match status" value="1"/>
</dbReference>
<keyword evidence="3" id="KW-0677">Repeat</keyword>
<dbReference type="GO" id="GO:0000981">
    <property type="term" value="F:DNA-binding transcription factor activity, RNA polymerase II-specific"/>
    <property type="evidence" value="ECO:0007669"/>
    <property type="project" value="TreeGrafter"/>
</dbReference>
<keyword evidence="11" id="KW-1185">Reference proteome</keyword>
<feature type="domain" description="C2H2-type" evidence="9">
    <location>
        <begin position="297"/>
        <end position="326"/>
    </location>
</feature>
<feature type="non-terminal residue" evidence="10">
    <location>
        <position position="1"/>
    </location>
</feature>
<dbReference type="FunFam" id="3.30.160.60:FF:000624">
    <property type="entry name" value="zinc finger protein 697"/>
    <property type="match status" value="1"/>
</dbReference>
<keyword evidence="5" id="KW-0862">Zinc</keyword>
<dbReference type="Proteomes" id="UP001295794">
    <property type="component" value="Unassembled WGS sequence"/>
</dbReference>
<organism evidence="10 11">
    <name type="scientific">Mycena citricolor</name>
    <dbReference type="NCBI Taxonomy" id="2018698"/>
    <lineage>
        <taxon>Eukaryota</taxon>
        <taxon>Fungi</taxon>
        <taxon>Dikarya</taxon>
        <taxon>Basidiomycota</taxon>
        <taxon>Agaricomycotina</taxon>
        <taxon>Agaricomycetes</taxon>
        <taxon>Agaricomycetidae</taxon>
        <taxon>Agaricales</taxon>
        <taxon>Marasmiineae</taxon>
        <taxon>Mycenaceae</taxon>
        <taxon>Mycena</taxon>
    </lineage>
</organism>